<evidence type="ECO:0000313" key="1">
    <source>
        <dbReference type="EMBL" id="ACF13680.1"/>
    </source>
</evidence>
<dbReference type="OrthoDB" id="9956136at2"/>
<dbReference type="RefSeq" id="WP_012499764.1">
    <property type="nucleotide sequence ID" value="NC_011026.1"/>
</dbReference>
<accession>B3QYY7</accession>
<dbReference type="STRING" id="517418.Ctha_1216"/>
<dbReference type="KEGG" id="cts:Ctha_1216"/>
<dbReference type="EMBL" id="CP001100">
    <property type="protein sequence ID" value="ACF13680.1"/>
    <property type="molecule type" value="Genomic_DNA"/>
</dbReference>
<gene>
    <name evidence="1" type="ordered locus">Ctha_1216</name>
</gene>
<organism evidence="1 2">
    <name type="scientific">Chloroherpeton thalassium (strain ATCC 35110 / GB-78)</name>
    <dbReference type="NCBI Taxonomy" id="517418"/>
    <lineage>
        <taxon>Bacteria</taxon>
        <taxon>Pseudomonadati</taxon>
        <taxon>Chlorobiota</taxon>
        <taxon>Chlorobiia</taxon>
        <taxon>Chlorobiales</taxon>
        <taxon>Chloroherpetonaceae</taxon>
        <taxon>Chloroherpeton</taxon>
    </lineage>
</organism>
<sequence length="160" mass="17725">MVWSNISLAADSTEVAITANQLRDLAQALDDNADRDLQRRQKIRDQIDSLECLVKSKEISIDSAKHVIEKLDLLIKAERETVANIASKHDQIEQNYNKYVFKTRAQKIVPFLYAAAAVFIADGEVADKILYGLAGYGAGSLVENTGYGISAGIAFLLYRF</sequence>
<dbReference type="Proteomes" id="UP000001208">
    <property type="component" value="Chromosome"/>
</dbReference>
<dbReference type="AlphaFoldDB" id="B3QYY7"/>
<dbReference type="HOGENOM" id="CLU_1649110_0_0_10"/>
<name>B3QYY7_CHLT3</name>
<evidence type="ECO:0000313" key="2">
    <source>
        <dbReference type="Proteomes" id="UP000001208"/>
    </source>
</evidence>
<protein>
    <submittedName>
        <fullName evidence="1">Uncharacterized protein</fullName>
    </submittedName>
</protein>
<proteinExistence type="predicted"/>
<reference evidence="1 2" key="1">
    <citation type="submission" date="2008-06" db="EMBL/GenBank/DDBJ databases">
        <title>Complete sequence of Chloroherpeton thalassium ATCC 35110.</title>
        <authorList>
            <consortium name="US DOE Joint Genome Institute"/>
            <person name="Lucas S."/>
            <person name="Copeland A."/>
            <person name="Lapidus A."/>
            <person name="Glavina del Rio T."/>
            <person name="Dalin E."/>
            <person name="Tice H."/>
            <person name="Bruce D."/>
            <person name="Goodwin L."/>
            <person name="Pitluck S."/>
            <person name="Schmutz J."/>
            <person name="Larimer F."/>
            <person name="Land M."/>
            <person name="Hauser L."/>
            <person name="Kyrpides N."/>
            <person name="Mikhailova N."/>
            <person name="Liu Z."/>
            <person name="Li T."/>
            <person name="Zhao F."/>
            <person name="Overmann J."/>
            <person name="Bryant D.A."/>
            <person name="Richardson P."/>
        </authorList>
    </citation>
    <scope>NUCLEOTIDE SEQUENCE [LARGE SCALE GENOMIC DNA]</scope>
    <source>
        <strain evidence="2">ATCC 35110 / GB-78</strain>
    </source>
</reference>
<keyword evidence="2" id="KW-1185">Reference proteome</keyword>